<dbReference type="PANTHER" id="PTHR15394:SF3">
    <property type="entry name" value="SERINE HYDROLASE RBBP9"/>
    <property type="match status" value="1"/>
</dbReference>
<sequence>MKTSVPTTRAATVIICPGNGCTNVKRSNWYGEFHTQLQELKIPSVCENFPDPHRARRAKWIPFIRAKAEETEDPSNIILVGHSSGAQAALRYAEQYPLKAVVLVSATYTDLGDAGERASGYYPQTNADGGEVTNPYLFDQMKQNCPIWYQFHSDDDPFIPLHEAEQIRDGLGLTDTYKMLPGRSHFFEGFPELRELFVSSAFM</sequence>
<dbReference type="GO" id="GO:0016787">
    <property type="term" value="F:hydrolase activity"/>
    <property type="evidence" value="ECO:0007669"/>
    <property type="project" value="UniProtKB-KW"/>
</dbReference>
<dbReference type="Gene3D" id="3.40.50.1820">
    <property type="entry name" value="alpha/beta hydrolase"/>
    <property type="match status" value="1"/>
</dbReference>
<accession>A0A9N8D9H5</accession>
<dbReference type="OrthoDB" id="2369073at2759"/>
<dbReference type="Pfam" id="PF06821">
    <property type="entry name" value="Ser_hydrolase"/>
    <property type="match status" value="1"/>
</dbReference>
<proteinExistence type="predicted"/>
<dbReference type="EMBL" id="CAICTM010000041">
    <property type="protein sequence ID" value="CAB9498594.1"/>
    <property type="molecule type" value="Genomic_DNA"/>
</dbReference>
<name>A0A9N8D9H5_9STRA</name>
<dbReference type="PANTHER" id="PTHR15394">
    <property type="entry name" value="SERINE HYDROLASE RBBP9"/>
    <property type="match status" value="1"/>
</dbReference>
<reference evidence="1" key="1">
    <citation type="submission" date="2020-06" db="EMBL/GenBank/DDBJ databases">
        <authorList>
            <consortium name="Plant Systems Biology data submission"/>
        </authorList>
    </citation>
    <scope>NUCLEOTIDE SEQUENCE</scope>
    <source>
        <strain evidence="1">D6</strain>
    </source>
</reference>
<dbReference type="SUPFAM" id="SSF53474">
    <property type="entry name" value="alpha/beta-Hydrolases"/>
    <property type="match status" value="1"/>
</dbReference>
<protein>
    <submittedName>
        <fullName evidence="1">Hydrolase RBBP9</fullName>
    </submittedName>
</protein>
<dbReference type="AlphaFoldDB" id="A0A9N8D9H5"/>
<organism evidence="1 2">
    <name type="scientific">Seminavis robusta</name>
    <dbReference type="NCBI Taxonomy" id="568900"/>
    <lineage>
        <taxon>Eukaryota</taxon>
        <taxon>Sar</taxon>
        <taxon>Stramenopiles</taxon>
        <taxon>Ochrophyta</taxon>
        <taxon>Bacillariophyta</taxon>
        <taxon>Bacillariophyceae</taxon>
        <taxon>Bacillariophycidae</taxon>
        <taxon>Naviculales</taxon>
        <taxon>Naviculaceae</taxon>
        <taxon>Seminavis</taxon>
    </lineage>
</organism>
<evidence type="ECO:0000313" key="2">
    <source>
        <dbReference type="Proteomes" id="UP001153069"/>
    </source>
</evidence>
<dbReference type="Proteomes" id="UP001153069">
    <property type="component" value="Unassembled WGS sequence"/>
</dbReference>
<dbReference type="InterPro" id="IPR029058">
    <property type="entry name" value="AB_hydrolase_fold"/>
</dbReference>
<gene>
    <name evidence="1" type="ORF">SEMRO_41_G025230.1</name>
</gene>
<comment type="caution">
    <text evidence="1">The sequence shown here is derived from an EMBL/GenBank/DDBJ whole genome shotgun (WGS) entry which is preliminary data.</text>
</comment>
<dbReference type="InterPro" id="IPR010662">
    <property type="entry name" value="RBBP9/YdeN"/>
</dbReference>
<evidence type="ECO:0000313" key="1">
    <source>
        <dbReference type="EMBL" id="CAB9498594.1"/>
    </source>
</evidence>
<keyword evidence="1" id="KW-0378">Hydrolase</keyword>
<keyword evidence="2" id="KW-1185">Reference proteome</keyword>